<evidence type="ECO:0000256" key="5">
    <source>
        <dbReference type="SAM" id="MobiDB-lite"/>
    </source>
</evidence>
<comment type="caution">
    <text evidence="7">The sequence shown here is derived from an EMBL/GenBank/DDBJ whole genome shotgun (WGS) entry which is preliminary data.</text>
</comment>
<feature type="region of interest" description="Disordered" evidence="5">
    <location>
        <begin position="203"/>
        <end position="225"/>
    </location>
</feature>
<feature type="region of interest" description="Disordered" evidence="5">
    <location>
        <begin position="70"/>
        <end position="129"/>
    </location>
</feature>
<feature type="DNA-binding region" description="HMG box" evidence="4">
    <location>
        <begin position="128"/>
        <end position="196"/>
    </location>
</feature>
<dbReference type="OrthoDB" id="6247875at2759"/>
<organism evidence="7 8">
    <name type="scientific">Meloidogyne graminicola</name>
    <dbReference type="NCBI Taxonomy" id="189291"/>
    <lineage>
        <taxon>Eukaryota</taxon>
        <taxon>Metazoa</taxon>
        <taxon>Ecdysozoa</taxon>
        <taxon>Nematoda</taxon>
        <taxon>Chromadorea</taxon>
        <taxon>Rhabditida</taxon>
        <taxon>Tylenchina</taxon>
        <taxon>Tylenchomorpha</taxon>
        <taxon>Tylenchoidea</taxon>
        <taxon>Meloidogynidae</taxon>
        <taxon>Meloidogyninae</taxon>
        <taxon>Meloidogyne</taxon>
    </lineage>
</organism>
<keyword evidence="2 4" id="KW-0238">DNA-binding</keyword>
<dbReference type="Gene3D" id="1.10.30.10">
    <property type="entry name" value="High mobility group box domain"/>
    <property type="match status" value="1"/>
</dbReference>
<feature type="domain" description="HMG box" evidence="6">
    <location>
        <begin position="128"/>
        <end position="196"/>
    </location>
</feature>
<evidence type="ECO:0000259" key="6">
    <source>
        <dbReference type="PROSITE" id="PS50118"/>
    </source>
</evidence>
<name>A0A8S9ZYP7_9BILA</name>
<dbReference type="SMART" id="SM00398">
    <property type="entry name" value="HMG"/>
    <property type="match status" value="1"/>
</dbReference>
<evidence type="ECO:0000313" key="8">
    <source>
        <dbReference type="Proteomes" id="UP000605970"/>
    </source>
</evidence>
<dbReference type="PROSITE" id="PS50118">
    <property type="entry name" value="HMG_BOX_2"/>
    <property type="match status" value="1"/>
</dbReference>
<protein>
    <submittedName>
        <fullName evidence="7">HMG box domain-containing protein</fullName>
    </submittedName>
</protein>
<gene>
    <name evidence="7" type="ORF">Mgra_00002222</name>
</gene>
<evidence type="ECO:0000256" key="4">
    <source>
        <dbReference type="PROSITE-ProRule" id="PRU00267"/>
    </source>
</evidence>
<dbReference type="Proteomes" id="UP000605970">
    <property type="component" value="Unassembled WGS sequence"/>
</dbReference>
<accession>A0A8S9ZYP7</accession>
<keyword evidence="3 4" id="KW-0539">Nucleus</keyword>
<dbReference type="PANTHER" id="PTHR10270:SF324">
    <property type="entry name" value="SOX DOMAIN-CONTAINING PROTEIN DICHAETE-RELATED"/>
    <property type="match status" value="1"/>
</dbReference>
<comment type="subcellular location">
    <subcellularLocation>
        <location evidence="1">Nucleus</location>
    </subcellularLocation>
</comment>
<dbReference type="InterPro" id="IPR036910">
    <property type="entry name" value="HMG_box_dom_sf"/>
</dbReference>
<dbReference type="Pfam" id="PF00505">
    <property type="entry name" value="HMG_box"/>
    <property type="match status" value="1"/>
</dbReference>
<dbReference type="GO" id="GO:0000122">
    <property type="term" value="P:negative regulation of transcription by RNA polymerase II"/>
    <property type="evidence" value="ECO:0007669"/>
    <property type="project" value="TreeGrafter"/>
</dbReference>
<dbReference type="GO" id="GO:0030182">
    <property type="term" value="P:neuron differentiation"/>
    <property type="evidence" value="ECO:0007669"/>
    <property type="project" value="TreeGrafter"/>
</dbReference>
<dbReference type="GO" id="GO:0000978">
    <property type="term" value="F:RNA polymerase II cis-regulatory region sequence-specific DNA binding"/>
    <property type="evidence" value="ECO:0007669"/>
    <property type="project" value="TreeGrafter"/>
</dbReference>
<dbReference type="GO" id="GO:0007420">
    <property type="term" value="P:brain development"/>
    <property type="evidence" value="ECO:0007669"/>
    <property type="project" value="TreeGrafter"/>
</dbReference>
<feature type="compositionally biased region" description="Low complexity" evidence="5">
    <location>
        <begin position="71"/>
        <end position="116"/>
    </location>
</feature>
<dbReference type="EMBL" id="JABEBT010000013">
    <property type="protein sequence ID" value="KAF7638249.1"/>
    <property type="molecule type" value="Genomic_DNA"/>
</dbReference>
<dbReference type="SUPFAM" id="SSF47095">
    <property type="entry name" value="HMG-box"/>
    <property type="match status" value="1"/>
</dbReference>
<dbReference type="FunFam" id="1.10.30.10:FF:000002">
    <property type="entry name" value="transcription factor Sox-2"/>
    <property type="match status" value="1"/>
</dbReference>
<dbReference type="GO" id="GO:0001228">
    <property type="term" value="F:DNA-binding transcription activator activity, RNA polymerase II-specific"/>
    <property type="evidence" value="ECO:0007669"/>
    <property type="project" value="TreeGrafter"/>
</dbReference>
<dbReference type="GO" id="GO:0005634">
    <property type="term" value="C:nucleus"/>
    <property type="evidence" value="ECO:0007669"/>
    <property type="project" value="UniProtKB-SubCell"/>
</dbReference>
<proteinExistence type="predicted"/>
<sequence>MFNGMFGNNVNIPFSTNNNIIDSTSCCSSSATSSSTSAATASSLFSSFPNDDGIKNDLKRTSSKISSHFLASPAGSSSASGSSSSVGLSNFNGHSSNQHRQQQQQQSILQQKKFSSNNGGDRIQDERVKRPMNAFMVWSRGQRKKMAIENPKMHNSEISKRLGEEWKRLEEEAKRPFIDEAKRLRNEHMQDHPDYKYRPRRKAKHIQQHQSHNQSKKSQHAAAAALQQIHQGGGINQRQQSTQQQLNIQQQNSMLIGGIPTQMGGADNGLMAAAFDALKCLPQSVYHPNSMAWSGQHSPGNQPPPPYAGIDPYSAAAFSAYGMMSNPYLVANAAAGVPPPLYGQDQHHAAMTLYEQQQGNGAFGPVKSECSDILSVGRSVDEALSMGTNQLQQIESAGGLDLHSLLRWSGSGGNVGGIMQTESTMANVAANQMLNKQTSADSTALSMAGMPVPGWPQALWGGGEQIQNGESQQ</sequence>
<evidence type="ECO:0000256" key="1">
    <source>
        <dbReference type="ARBA" id="ARBA00004123"/>
    </source>
</evidence>
<dbReference type="PANTHER" id="PTHR10270">
    <property type="entry name" value="SOX TRANSCRIPTION FACTOR"/>
    <property type="match status" value="1"/>
</dbReference>
<reference evidence="7" key="1">
    <citation type="journal article" date="2020" name="Ecol. Evol.">
        <title>Genome structure and content of the rice root-knot nematode (Meloidogyne graminicola).</title>
        <authorList>
            <person name="Phan N.T."/>
            <person name="Danchin E.G.J."/>
            <person name="Klopp C."/>
            <person name="Perfus-Barbeoch L."/>
            <person name="Kozlowski D.K."/>
            <person name="Koutsovoulos G.D."/>
            <person name="Lopez-Roques C."/>
            <person name="Bouchez O."/>
            <person name="Zahm M."/>
            <person name="Besnard G."/>
            <person name="Bellafiore S."/>
        </authorList>
    </citation>
    <scope>NUCLEOTIDE SEQUENCE</scope>
    <source>
        <strain evidence="7">VN-18</strain>
    </source>
</reference>
<dbReference type="AlphaFoldDB" id="A0A8S9ZYP7"/>
<evidence type="ECO:0000256" key="3">
    <source>
        <dbReference type="ARBA" id="ARBA00023242"/>
    </source>
</evidence>
<dbReference type="InterPro" id="IPR050140">
    <property type="entry name" value="SRY-related_HMG-box_TF-like"/>
</dbReference>
<dbReference type="InterPro" id="IPR009071">
    <property type="entry name" value="HMG_box_dom"/>
</dbReference>
<evidence type="ECO:0000256" key="2">
    <source>
        <dbReference type="ARBA" id="ARBA00023125"/>
    </source>
</evidence>
<keyword evidence="8" id="KW-1185">Reference proteome</keyword>
<dbReference type="CDD" id="cd22028">
    <property type="entry name" value="HMG-box_SoxA_SoxB_SoxG"/>
    <property type="match status" value="1"/>
</dbReference>
<evidence type="ECO:0000313" key="7">
    <source>
        <dbReference type="EMBL" id="KAF7638249.1"/>
    </source>
</evidence>